<dbReference type="OrthoDB" id="9810387at2"/>
<dbReference type="InterPro" id="IPR038293">
    <property type="entry name" value="ATPase_inh_sub_z_sf"/>
</dbReference>
<proteinExistence type="predicted"/>
<evidence type="ECO:0008006" key="3">
    <source>
        <dbReference type="Google" id="ProtNLM"/>
    </source>
</evidence>
<dbReference type="STRING" id="1285242.A6A04_12010"/>
<dbReference type="EMBL" id="LWQT01000028">
    <property type="protein sequence ID" value="OAN54642.1"/>
    <property type="molecule type" value="Genomic_DNA"/>
</dbReference>
<dbReference type="Proteomes" id="UP000078428">
    <property type="component" value="Unassembled WGS sequence"/>
</dbReference>
<dbReference type="RefSeq" id="WP_068489569.1">
    <property type="nucleotide sequence ID" value="NZ_LWQT01000028.1"/>
</dbReference>
<dbReference type="InterPro" id="IPR009945">
    <property type="entry name" value="ATPase_inh_sub_z"/>
</dbReference>
<organism evidence="1 2">
    <name type="scientific">Paramagnetospirillum marisnigri</name>
    <dbReference type="NCBI Taxonomy" id="1285242"/>
    <lineage>
        <taxon>Bacteria</taxon>
        <taxon>Pseudomonadati</taxon>
        <taxon>Pseudomonadota</taxon>
        <taxon>Alphaproteobacteria</taxon>
        <taxon>Rhodospirillales</taxon>
        <taxon>Magnetospirillaceae</taxon>
        <taxon>Paramagnetospirillum</taxon>
    </lineage>
</organism>
<evidence type="ECO:0000313" key="2">
    <source>
        <dbReference type="Proteomes" id="UP000078428"/>
    </source>
</evidence>
<evidence type="ECO:0000313" key="1">
    <source>
        <dbReference type="EMBL" id="OAN54642.1"/>
    </source>
</evidence>
<dbReference type="AlphaFoldDB" id="A0A178MY07"/>
<protein>
    <recommendedName>
        <fullName evidence="3">Aldolase</fullName>
    </recommendedName>
</protein>
<name>A0A178MY07_9PROT</name>
<dbReference type="Pfam" id="PF07345">
    <property type="entry name" value="ATPaseInh_sub_z"/>
    <property type="match status" value="1"/>
</dbReference>
<dbReference type="Gene3D" id="1.10.790.20">
    <property type="entry name" value="Domain of unknown function DUF1476"/>
    <property type="match status" value="1"/>
</dbReference>
<dbReference type="PIRSF" id="PIRSF031780">
    <property type="entry name" value="UCP031780"/>
    <property type="match status" value="1"/>
</dbReference>
<comment type="caution">
    <text evidence="1">The sequence shown here is derived from an EMBL/GenBank/DDBJ whole genome shotgun (WGS) entry which is preliminary data.</text>
</comment>
<sequence length="100" mass="10751">MFTQSSAHNSKIAHDHDRAFRIRTRGVKAAGLWAAGQMGLSGDAAQDYARALVLADFEEVGDEDVIAKLRQDLSGVGITEAELRVLLTHCLADAERSLGS</sequence>
<reference evidence="1 2" key="1">
    <citation type="submission" date="2016-04" db="EMBL/GenBank/DDBJ databases">
        <title>Draft genome sequence of freshwater magnetotactic bacteria Magnetospirillum marisnigri SP-1 and Magnetospirillum moscoviense BB-1.</title>
        <authorList>
            <person name="Koziaeva V."/>
            <person name="Dziuba M.V."/>
            <person name="Ivanov T.M."/>
            <person name="Kuznetsov B."/>
            <person name="Grouzdev D.S."/>
        </authorList>
    </citation>
    <scope>NUCLEOTIDE SEQUENCE [LARGE SCALE GENOMIC DNA]</scope>
    <source>
        <strain evidence="1 2">SP-1</strain>
    </source>
</reference>
<gene>
    <name evidence="1" type="ORF">A6A04_12010</name>
</gene>
<keyword evidence="2" id="KW-1185">Reference proteome</keyword>
<accession>A0A178MY07</accession>